<dbReference type="EMBL" id="JASBAO010000001">
    <property type="protein sequence ID" value="MDI2091821.1"/>
    <property type="molecule type" value="Genomic_DNA"/>
</dbReference>
<accession>A0ABT6Q3W6</accession>
<feature type="chain" id="PRO_5046233597" description="Secreted protein" evidence="1">
    <location>
        <begin position="20"/>
        <end position="155"/>
    </location>
</feature>
<dbReference type="Proteomes" id="UP001431634">
    <property type="component" value="Unassembled WGS sequence"/>
</dbReference>
<dbReference type="RefSeq" id="WP_281448904.1">
    <property type="nucleotide sequence ID" value="NZ_JASBAO010000001.1"/>
</dbReference>
<keyword evidence="3" id="KW-1185">Reference proteome</keyword>
<feature type="signal peptide" evidence="1">
    <location>
        <begin position="1"/>
        <end position="19"/>
    </location>
</feature>
<organism evidence="2 3">
    <name type="scientific">Commensalibacter oyaizuii</name>
    <dbReference type="NCBI Taxonomy" id="3043873"/>
    <lineage>
        <taxon>Bacteria</taxon>
        <taxon>Pseudomonadati</taxon>
        <taxon>Pseudomonadota</taxon>
        <taxon>Alphaproteobacteria</taxon>
        <taxon>Acetobacterales</taxon>
        <taxon>Acetobacteraceae</taxon>
    </lineage>
</organism>
<comment type="caution">
    <text evidence="2">The sequence shown here is derived from an EMBL/GenBank/DDBJ whole genome shotgun (WGS) entry which is preliminary data.</text>
</comment>
<name>A0ABT6Q3W6_9PROT</name>
<proteinExistence type="predicted"/>
<reference evidence="2" key="1">
    <citation type="submission" date="2023-05" db="EMBL/GenBank/DDBJ databases">
        <title>Whole genome sequence of Commensalibacter sp.</title>
        <authorList>
            <person name="Charoenyingcharoen P."/>
            <person name="Yukphan P."/>
        </authorList>
    </citation>
    <scope>NUCLEOTIDE SEQUENCE</scope>
    <source>
        <strain evidence="2">TBRC 16381</strain>
    </source>
</reference>
<evidence type="ECO:0000313" key="2">
    <source>
        <dbReference type="EMBL" id="MDI2091821.1"/>
    </source>
</evidence>
<protein>
    <recommendedName>
        <fullName evidence="4">Secreted protein</fullName>
    </recommendedName>
</protein>
<gene>
    <name evidence="2" type="ORF">QJV27_10645</name>
</gene>
<evidence type="ECO:0000256" key="1">
    <source>
        <dbReference type="SAM" id="SignalP"/>
    </source>
</evidence>
<keyword evidence="1" id="KW-0732">Signal</keyword>
<sequence length="155" mass="17887">MKKFIMVLLMMLFPLTIYASSGEDQVIQAAADELQPAFCANDLKQAIQIVERCYLQVDRDGQHRNMNQCVAADIVVAYIINHKQKEYFDVYNKDPYSAFMDSKNISDRTSKYPNFLDQIQEADDDMKVIAIYDKVSLDVTAILKQKGCFDFYNLK</sequence>
<evidence type="ECO:0000313" key="3">
    <source>
        <dbReference type="Proteomes" id="UP001431634"/>
    </source>
</evidence>
<evidence type="ECO:0008006" key="4">
    <source>
        <dbReference type="Google" id="ProtNLM"/>
    </source>
</evidence>